<gene>
    <name evidence="1" type="ORF">EPI10_005453</name>
</gene>
<dbReference type="OrthoDB" id="996821at2759"/>
<evidence type="ECO:0000313" key="1">
    <source>
        <dbReference type="EMBL" id="KAA3483265.1"/>
    </source>
</evidence>
<dbReference type="Proteomes" id="UP000325315">
    <property type="component" value="Unassembled WGS sequence"/>
</dbReference>
<keyword evidence="2" id="KW-1185">Reference proteome</keyword>
<proteinExistence type="predicted"/>
<dbReference type="PANTHER" id="PTHR32108:SF5">
    <property type="entry name" value="DYNACTIN SUBUNIT 1-LIKE"/>
    <property type="match status" value="1"/>
</dbReference>
<sequence length="91" mass="10146">MDSSHMKTCQNIVRAFDGTKRKVMRRIEIPLLIGLNTYEALDSFGWAVPLSLHQKLKLVTEGQLVTINAEEDIIASVTSEAPYIGADEEAR</sequence>
<organism evidence="1 2">
    <name type="scientific">Gossypium australe</name>
    <dbReference type="NCBI Taxonomy" id="47621"/>
    <lineage>
        <taxon>Eukaryota</taxon>
        <taxon>Viridiplantae</taxon>
        <taxon>Streptophyta</taxon>
        <taxon>Embryophyta</taxon>
        <taxon>Tracheophyta</taxon>
        <taxon>Spermatophyta</taxon>
        <taxon>Magnoliopsida</taxon>
        <taxon>eudicotyledons</taxon>
        <taxon>Gunneridae</taxon>
        <taxon>Pentapetalae</taxon>
        <taxon>rosids</taxon>
        <taxon>malvids</taxon>
        <taxon>Malvales</taxon>
        <taxon>Malvaceae</taxon>
        <taxon>Malvoideae</taxon>
        <taxon>Gossypium</taxon>
    </lineage>
</organism>
<reference evidence="2" key="1">
    <citation type="journal article" date="2019" name="Plant Biotechnol. J.">
        <title>Genome sequencing of the Australian wild diploid species Gossypium australe highlights disease resistance and delayed gland morphogenesis.</title>
        <authorList>
            <person name="Cai Y."/>
            <person name="Cai X."/>
            <person name="Wang Q."/>
            <person name="Wang P."/>
            <person name="Zhang Y."/>
            <person name="Cai C."/>
            <person name="Xu Y."/>
            <person name="Wang K."/>
            <person name="Zhou Z."/>
            <person name="Wang C."/>
            <person name="Geng S."/>
            <person name="Li B."/>
            <person name="Dong Q."/>
            <person name="Hou Y."/>
            <person name="Wang H."/>
            <person name="Ai P."/>
            <person name="Liu Z."/>
            <person name="Yi F."/>
            <person name="Sun M."/>
            <person name="An G."/>
            <person name="Cheng J."/>
            <person name="Zhang Y."/>
            <person name="Shi Q."/>
            <person name="Xie Y."/>
            <person name="Shi X."/>
            <person name="Chang Y."/>
            <person name="Huang F."/>
            <person name="Chen Y."/>
            <person name="Hong S."/>
            <person name="Mi L."/>
            <person name="Sun Q."/>
            <person name="Zhang L."/>
            <person name="Zhou B."/>
            <person name="Peng R."/>
            <person name="Zhang X."/>
            <person name="Liu F."/>
        </authorList>
    </citation>
    <scope>NUCLEOTIDE SEQUENCE [LARGE SCALE GENOMIC DNA]</scope>
    <source>
        <strain evidence="2">cv. PA1801</strain>
    </source>
</reference>
<dbReference type="EMBL" id="SMMG02000002">
    <property type="protein sequence ID" value="KAA3483265.1"/>
    <property type="molecule type" value="Genomic_DNA"/>
</dbReference>
<comment type="caution">
    <text evidence="1">The sequence shown here is derived from an EMBL/GenBank/DDBJ whole genome shotgun (WGS) entry which is preliminary data.</text>
</comment>
<dbReference type="PANTHER" id="PTHR32108">
    <property type="entry name" value="DNA-DIRECTED RNA POLYMERASE SUBUNIT ALPHA"/>
    <property type="match status" value="1"/>
</dbReference>
<protein>
    <submittedName>
        <fullName evidence="1">Aldehyde dehydrogenase family 2 member C4-like</fullName>
    </submittedName>
</protein>
<evidence type="ECO:0000313" key="2">
    <source>
        <dbReference type="Proteomes" id="UP000325315"/>
    </source>
</evidence>
<accession>A0A5B6WQG8</accession>
<name>A0A5B6WQG8_9ROSI</name>
<dbReference type="AlphaFoldDB" id="A0A5B6WQG8"/>